<evidence type="ECO:0000313" key="17">
    <source>
        <dbReference type="EMBL" id="KAK4874193.1"/>
    </source>
</evidence>
<dbReference type="PANTHER" id="PTHR19278:SF9">
    <property type="entry name" value="URIDINE 5'-MONOPHOSPHATE SYNTHASE"/>
    <property type="match status" value="1"/>
</dbReference>
<feature type="domain" description="Orotidine 5'-phosphate decarboxylase" evidence="16">
    <location>
        <begin position="248"/>
        <end position="461"/>
    </location>
</feature>
<feature type="active site" description="For OMPdecase activity" evidence="14">
    <location>
        <position position="312"/>
    </location>
</feature>
<evidence type="ECO:0000256" key="1">
    <source>
        <dbReference type="ARBA" id="ARBA00004861"/>
    </source>
</evidence>
<evidence type="ECO:0000256" key="10">
    <source>
        <dbReference type="ARBA" id="ARBA00022793"/>
    </source>
</evidence>
<dbReference type="InterPro" id="IPR004467">
    <property type="entry name" value="Or_phspho_trans_dom"/>
</dbReference>
<protein>
    <recommendedName>
        <fullName evidence="7">Uridine 5'-monophosphate synthase</fullName>
        <ecNumber evidence="5">2.4.2.10</ecNumber>
        <ecNumber evidence="6">4.1.1.23</ecNumber>
    </recommendedName>
</protein>
<dbReference type="AlphaFoldDB" id="A0AAN7P2Z6"/>
<comment type="similarity">
    <text evidence="4">In the C-terminal section; belongs to the OMP decarboxylase family.</text>
</comment>
<keyword evidence="13" id="KW-0511">Multifunctional enzyme</keyword>
<dbReference type="FunFam" id="3.20.20.70:FF:000114">
    <property type="entry name" value="Decarboxylase,orotidine phosphate"/>
    <property type="match status" value="1"/>
</dbReference>
<dbReference type="NCBIfam" id="TIGR00336">
    <property type="entry name" value="pyrE"/>
    <property type="match status" value="1"/>
</dbReference>
<feature type="active site" description="For OMPdecase activity" evidence="14">
    <location>
        <position position="307"/>
    </location>
</feature>
<comment type="pathway">
    <text evidence="2">Pyrimidine metabolism; UMP biosynthesis via de novo pathway; UMP from orotate: step 1/2.</text>
</comment>
<evidence type="ECO:0000256" key="3">
    <source>
        <dbReference type="ARBA" id="ARBA00006221"/>
    </source>
</evidence>
<feature type="binding site" evidence="15">
    <location>
        <position position="425"/>
    </location>
    <ligand>
        <name>substrate</name>
    </ligand>
</feature>
<dbReference type="CDD" id="cd06223">
    <property type="entry name" value="PRTases_typeI"/>
    <property type="match status" value="1"/>
</dbReference>
<evidence type="ECO:0000256" key="14">
    <source>
        <dbReference type="PIRSR" id="PIRSR614732-1"/>
    </source>
</evidence>
<evidence type="ECO:0000259" key="16">
    <source>
        <dbReference type="SMART" id="SM00934"/>
    </source>
</evidence>
<feature type="binding site" evidence="15">
    <location>
        <position position="446"/>
    </location>
    <ligand>
        <name>substrate</name>
    </ligand>
</feature>
<dbReference type="InterPro" id="IPR011060">
    <property type="entry name" value="RibuloseP-bd_barrel"/>
</dbReference>
<organism evidence="17 18">
    <name type="scientific">Aquatica leii</name>
    <dbReference type="NCBI Taxonomy" id="1421715"/>
    <lineage>
        <taxon>Eukaryota</taxon>
        <taxon>Metazoa</taxon>
        <taxon>Ecdysozoa</taxon>
        <taxon>Arthropoda</taxon>
        <taxon>Hexapoda</taxon>
        <taxon>Insecta</taxon>
        <taxon>Pterygota</taxon>
        <taxon>Neoptera</taxon>
        <taxon>Endopterygota</taxon>
        <taxon>Coleoptera</taxon>
        <taxon>Polyphaga</taxon>
        <taxon>Elateriformia</taxon>
        <taxon>Elateroidea</taxon>
        <taxon>Lampyridae</taxon>
        <taxon>Luciolinae</taxon>
        <taxon>Aquatica</taxon>
    </lineage>
</organism>
<evidence type="ECO:0000256" key="5">
    <source>
        <dbReference type="ARBA" id="ARBA00011971"/>
    </source>
</evidence>
<keyword evidence="11" id="KW-0665">Pyrimidine biosynthesis</keyword>
<comment type="caution">
    <text evidence="17">The sequence shown here is derived from an EMBL/GenBank/DDBJ whole genome shotgun (WGS) entry which is preliminary data.</text>
</comment>
<evidence type="ECO:0000256" key="9">
    <source>
        <dbReference type="ARBA" id="ARBA00022679"/>
    </source>
</evidence>
<dbReference type="GO" id="GO:0004590">
    <property type="term" value="F:orotidine-5'-phosphate decarboxylase activity"/>
    <property type="evidence" value="ECO:0007669"/>
    <property type="project" value="UniProtKB-EC"/>
</dbReference>
<keyword evidence="10" id="KW-0210">Decarboxylase</keyword>
<dbReference type="FunFam" id="3.40.50.2020:FF:000025">
    <property type="entry name" value="Uridine monophosphate synthetase"/>
    <property type="match status" value="1"/>
</dbReference>
<dbReference type="SUPFAM" id="SSF53271">
    <property type="entry name" value="PRTase-like"/>
    <property type="match status" value="1"/>
</dbReference>
<dbReference type="NCBIfam" id="TIGR01740">
    <property type="entry name" value="pyrF"/>
    <property type="match status" value="1"/>
</dbReference>
<dbReference type="PROSITE" id="PS00156">
    <property type="entry name" value="OMPDECASE"/>
    <property type="match status" value="1"/>
</dbReference>
<dbReference type="EC" id="4.1.1.23" evidence="6"/>
<feature type="binding site" evidence="15">
    <location>
        <position position="366"/>
    </location>
    <ligand>
        <name>substrate</name>
    </ligand>
</feature>
<dbReference type="GO" id="GO:0004588">
    <property type="term" value="F:orotate phosphoribosyltransferase activity"/>
    <property type="evidence" value="ECO:0007669"/>
    <property type="project" value="UniProtKB-EC"/>
</dbReference>
<keyword evidence="9" id="KW-0808">Transferase</keyword>
<keyword evidence="12" id="KW-0456">Lyase</keyword>
<dbReference type="InterPro" id="IPR001754">
    <property type="entry name" value="OMPdeCOase_dom"/>
</dbReference>
<sequence length="474" mass="52710">MAEFENKLRKFAENLFSIGAIKFGDYTIKLGVKTPIYIDLRVIVSYPKLIDSLADLLVEYIKKLPKFDIICGVPYAALPLAGAISVKLNIPMVMRRKEAKGYGLKKMIEGVFNQGDRCLILEDVVTSGSSILETVRDLNNVGIKCTETVVLVDREQGGIANLKEQGITMHPLLNMTHLLNYLRDANEIDDALVEKVTNYMKNTQVTLTEIKKQCLIDRLRMPYSERIDYCKNKVSAKLFKIMLEKKSNLCIAADVTAVSELLDLADQVGPHICLLKTHIDILEDFTPDVIQTLKDIAEKHNFLLFEDRKFADIGKTVQLQYNKGVYRISSWAEIVTAHSVTGNGLLDAIKGSDNDTKGVFLLAETSSAGSLINGAYTQSTIKMALQYNELVTGIVCQNPLFTEHPGLIQLTPGVQLQAGKDNLGQQYNSVEVVMQEKGADIAVVGRGITLSTDPAKSAENYKKLLWNAYLKRIE</sequence>
<evidence type="ECO:0000256" key="2">
    <source>
        <dbReference type="ARBA" id="ARBA00004889"/>
    </source>
</evidence>
<evidence type="ECO:0000256" key="7">
    <source>
        <dbReference type="ARBA" id="ARBA00015047"/>
    </source>
</evidence>
<feature type="active site" description="For OMPdecase activity" evidence="14">
    <location>
        <position position="309"/>
    </location>
</feature>
<keyword evidence="18" id="KW-1185">Reference proteome</keyword>
<name>A0AAN7P2Z6_9COLE</name>
<dbReference type="GO" id="GO:0044205">
    <property type="term" value="P:'de novo' UMP biosynthetic process"/>
    <property type="evidence" value="ECO:0007669"/>
    <property type="project" value="InterPro"/>
</dbReference>
<dbReference type="CDD" id="cd04725">
    <property type="entry name" value="OMP_decarboxylase_like"/>
    <property type="match status" value="1"/>
</dbReference>
<dbReference type="InterPro" id="IPR013785">
    <property type="entry name" value="Aldolase_TIM"/>
</dbReference>
<dbReference type="Gene3D" id="3.40.50.2020">
    <property type="match status" value="1"/>
</dbReference>
<dbReference type="Gene3D" id="3.20.20.70">
    <property type="entry name" value="Aldolase class I"/>
    <property type="match status" value="1"/>
</dbReference>
<accession>A0AAN7P2Z6</accession>
<dbReference type="GO" id="GO:0006207">
    <property type="term" value="P:'de novo' pyrimidine nucleobase biosynthetic process"/>
    <property type="evidence" value="ECO:0007669"/>
    <property type="project" value="InterPro"/>
</dbReference>
<dbReference type="SMART" id="SM00934">
    <property type="entry name" value="OMPdecase"/>
    <property type="match status" value="1"/>
</dbReference>
<evidence type="ECO:0000256" key="4">
    <source>
        <dbReference type="ARBA" id="ARBA00009769"/>
    </source>
</evidence>
<evidence type="ECO:0000256" key="15">
    <source>
        <dbReference type="PIRSR" id="PIRSR614732-2"/>
    </source>
</evidence>
<comment type="pathway">
    <text evidence="1">Pyrimidine metabolism; UMP biosynthesis via de novo pathway; UMP from orotate: step 2/2.</text>
</comment>
<dbReference type="InterPro" id="IPR023031">
    <property type="entry name" value="OPRT"/>
</dbReference>
<dbReference type="EMBL" id="JARPUR010000006">
    <property type="protein sequence ID" value="KAK4874193.1"/>
    <property type="molecule type" value="Genomic_DNA"/>
</dbReference>
<keyword evidence="8" id="KW-0328">Glycosyltransferase</keyword>
<proteinExistence type="inferred from homology"/>
<dbReference type="EC" id="2.4.2.10" evidence="5"/>
<dbReference type="Pfam" id="PF00215">
    <property type="entry name" value="OMPdecase"/>
    <property type="match status" value="1"/>
</dbReference>
<evidence type="ECO:0000313" key="18">
    <source>
        <dbReference type="Proteomes" id="UP001353858"/>
    </source>
</evidence>
<dbReference type="PANTHER" id="PTHR19278">
    <property type="entry name" value="OROTATE PHOSPHORIBOSYLTRANSFERASE"/>
    <property type="match status" value="1"/>
</dbReference>
<dbReference type="InterPro" id="IPR029057">
    <property type="entry name" value="PRTase-like"/>
</dbReference>
<dbReference type="InterPro" id="IPR018089">
    <property type="entry name" value="OMPdecase_AS"/>
</dbReference>
<comment type="similarity">
    <text evidence="3">In the N-terminal section; belongs to the purine/pyrimidine phosphoribosyltransferase family.</text>
</comment>
<evidence type="ECO:0000256" key="6">
    <source>
        <dbReference type="ARBA" id="ARBA00012321"/>
    </source>
</evidence>
<evidence type="ECO:0000256" key="8">
    <source>
        <dbReference type="ARBA" id="ARBA00022676"/>
    </source>
</evidence>
<evidence type="ECO:0000256" key="13">
    <source>
        <dbReference type="ARBA" id="ARBA00023268"/>
    </source>
</evidence>
<feature type="binding site" evidence="15">
    <location>
        <position position="445"/>
    </location>
    <ligand>
        <name>substrate</name>
    </ligand>
</feature>
<dbReference type="SUPFAM" id="SSF51366">
    <property type="entry name" value="Ribulose-phoshate binding barrel"/>
    <property type="match status" value="1"/>
</dbReference>
<evidence type="ECO:0000256" key="11">
    <source>
        <dbReference type="ARBA" id="ARBA00022975"/>
    </source>
</evidence>
<feature type="binding site" evidence="15">
    <location>
        <position position="254"/>
    </location>
    <ligand>
        <name>substrate</name>
    </ligand>
</feature>
<gene>
    <name evidence="17" type="ORF">RN001_013553</name>
</gene>
<evidence type="ECO:0000256" key="12">
    <source>
        <dbReference type="ARBA" id="ARBA00023239"/>
    </source>
</evidence>
<dbReference type="InterPro" id="IPR014732">
    <property type="entry name" value="OMPdecase"/>
</dbReference>
<feature type="binding site" evidence="15">
    <location>
        <position position="276"/>
    </location>
    <ligand>
        <name>substrate</name>
    </ligand>
</feature>
<reference evidence="18" key="1">
    <citation type="submission" date="2023-01" db="EMBL/GenBank/DDBJ databases">
        <title>Key to firefly adult light organ development and bioluminescence: homeobox transcription factors regulate luciferase expression and transportation to peroxisome.</title>
        <authorList>
            <person name="Fu X."/>
        </authorList>
    </citation>
    <scope>NUCLEOTIDE SEQUENCE [LARGE SCALE GENOMIC DNA]</scope>
</reference>
<dbReference type="HAMAP" id="MF_01208">
    <property type="entry name" value="PyrE"/>
    <property type="match status" value="1"/>
</dbReference>
<dbReference type="Proteomes" id="UP001353858">
    <property type="component" value="Unassembled WGS sequence"/>
</dbReference>
<dbReference type="Pfam" id="PF00156">
    <property type="entry name" value="Pribosyltran"/>
    <property type="match status" value="1"/>
</dbReference>
<dbReference type="InterPro" id="IPR000836">
    <property type="entry name" value="PRTase_dom"/>
</dbReference>